<reference evidence="2 3" key="1">
    <citation type="journal article" date="2008" name="Nature">
        <title>The genome of the choanoflagellate Monosiga brevicollis and the origin of metazoans.</title>
        <authorList>
            <consortium name="JGI Sequencing"/>
            <person name="King N."/>
            <person name="Westbrook M.J."/>
            <person name="Young S.L."/>
            <person name="Kuo A."/>
            <person name="Abedin M."/>
            <person name="Chapman J."/>
            <person name="Fairclough S."/>
            <person name="Hellsten U."/>
            <person name="Isogai Y."/>
            <person name="Letunic I."/>
            <person name="Marr M."/>
            <person name="Pincus D."/>
            <person name="Putnam N."/>
            <person name="Rokas A."/>
            <person name="Wright K.J."/>
            <person name="Zuzow R."/>
            <person name="Dirks W."/>
            <person name="Good M."/>
            <person name="Goodstein D."/>
            <person name="Lemons D."/>
            <person name="Li W."/>
            <person name="Lyons J.B."/>
            <person name="Morris A."/>
            <person name="Nichols S."/>
            <person name="Richter D.J."/>
            <person name="Salamov A."/>
            <person name="Bork P."/>
            <person name="Lim W.A."/>
            <person name="Manning G."/>
            <person name="Miller W.T."/>
            <person name="McGinnis W."/>
            <person name="Shapiro H."/>
            <person name="Tjian R."/>
            <person name="Grigoriev I.V."/>
            <person name="Rokhsar D."/>
        </authorList>
    </citation>
    <scope>NUCLEOTIDE SEQUENCE [LARGE SCALE GENOMIC DNA]</scope>
    <source>
        <strain evidence="3">MX1 / ATCC 50154</strain>
    </source>
</reference>
<proteinExistence type="predicted"/>
<dbReference type="CDD" id="cd07379">
    <property type="entry name" value="MPP_239FB"/>
    <property type="match status" value="1"/>
</dbReference>
<name>A9VCW4_MONBE</name>
<dbReference type="Gene3D" id="3.60.21.10">
    <property type="match status" value="1"/>
</dbReference>
<gene>
    <name evidence="2" type="ORF">MONBRDRAFT_30056</name>
</gene>
<dbReference type="RefSeq" id="XP_001750566.1">
    <property type="nucleotide sequence ID" value="XM_001750514.1"/>
</dbReference>
<dbReference type="EMBL" id="CH991583">
    <property type="protein sequence ID" value="EDQ84662.1"/>
    <property type="molecule type" value="Genomic_DNA"/>
</dbReference>
<accession>A9VCW4</accession>
<dbReference type="SUPFAM" id="SSF56300">
    <property type="entry name" value="Metallo-dependent phosphatases"/>
    <property type="match status" value="1"/>
</dbReference>
<dbReference type="Pfam" id="PF00149">
    <property type="entry name" value="Metallophos"/>
    <property type="match status" value="1"/>
</dbReference>
<feature type="domain" description="Calcineurin-like phosphoesterase" evidence="1">
    <location>
        <begin position="70"/>
        <end position="261"/>
    </location>
</feature>
<dbReference type="InterPro" id="IPR051693">
    <property type="entry name" value="UPF0046_metallophosphoest"/>
</dbReference>
<protein>
    <recommendedName>
        <fullName evidence="1">Calcineurin-like phosphoesterase domain-containing protein</fullName>
    </recommendedName>
</protein>
<sequence>MLALNGATVETAGVVTPSLAQRKRWAAAIEGLPGGSHTDPTTTWEKLQVRLPAAPVNLPESRPQAPNTVRFVCISDTHDVHALMPELPAGDVLIHAGDFSRVGQPDAVRAFNDWLGQQTQFKHCIVIAGNHDLIFDRANFASALAQRFRVDPAWGRIEPTSLLTNAIYLENESVTVEGIKVFGSPDQPEFCDWAFNYPRDVKPQQMDAIPDDVDVLVTHGPPLGHGDACMSGQRAGCVHLLETIYQRLHQLKLHVFGHIHEGYGVTTDGQTLFVNASTCNFNYRPRQPAIVIDVPQPTSRA</sequence>
<dbReference type="InParanoid" id="A9VCW4"/>
<dbReference type="eggNOG" id="KOG3947">
    <property type="taxonomic scope" value="Eukaryota"/>
</dbReference>
<dbReference type="Proteomes" id="UP000001357">
    <property type="component" value="Unassembled WGS sequence"/>
</dbReference>
<evidence type="ECO:0000259" key="1">
    <source>
        <dbReference type="Pfam" id="PF00149"/>
    </source>
</evidence>
<keyword evidence="3" id="KW-1185">Reference proteome</keyword>
<evidence type="ECO:0000313" key="2">
    <source>
        <dbReference type="EMBL" id="EDQ84662.1"/>
    </source>
</evidence>
<dbReference type="GeneID" id="5895814"/>
<dbReference type="PANTHER" id="PTHR12905">
    <property type="entry name" value="METALLOPHOSPHOESTERASE"/>
    <property type="match status" value="1"/>
</dbReference>
<dbReference type="FunCoup" id="A9VCW4">
    <property type="interactions" value="125"/>
</dbReference>
<organism evidence="2 3">
    <name type="scientific">Monosiga brevicollis</name>
    <name type="common">Choanoflagellate</name>
    <dbReference type="NCBI Taxonomy" id="81824"/>
    <lineage>
        <taxon>Eukaryota</taxon>
        <taxon>Choanoflagellata</taxon>
        <taxon>Craspedida</taxon>
        <taxon>Salpingoecidae</taxon>
        <taxon>Monosiga</taxon>
    </lineage>
</organism>
<dbReference type="OMA" id="HTPPYGI"/>
<dbReference type="InterPro" id="IPR004843">
    <property type="entry name" value="Calcineurin-like_PHP"/>
</dbReference>
<dbReference type="KEGG" id="mbr:MONBRDRAFT_30056"/>
<dbReference type="GO" id="GO:0016787">
    <property type="term" value="F:hydrolase activity"/>
    <property type="evidence" value="ECO:0007669"/>
    <property type="project" value="InterPro"/>
</dbReference>
<dbReference type="InterPro" id="IPR029052">
    <property type="entry name" value="Metallo-depent_PP-like"/>
</dbReference>
<dbReference type="PANTHER" id="PTHR12905:SF0">
    <property type="entry name" value="CALCINEURIN-LIKE PHOSPHOESTERASE DOMAIN-CONTAINING PROTEIN"/>
    <property type="match status" value="1"/>
</dbReference>
<dbReference type="AlphaFoldDB" id="A9VCW4"/>
<evidence type="ECO:0000313" key="3">
    <source>
        <dbReference type="Proteomes" id="UP000001357"/>
    </source>
</evidence>